<evidence type="ECO:0000256" key="7">
    <source>
        <dbReference type="ARBA" id="ARBA00042026"/>
    </source>
</evidence>
<evidence type="ECO:0000256" key="3">
    <source>
        <dbReference type="ARBA" id="ARBA00038968"/>
    </source>
</evidence>
<comment type="catalytic activity">
    <reaction evidence="12">
        <text>15-oxo-(5S,6R)-dihydroxy-(7E,9E,11Z)-eicosatrienoate + NADH + H(+) = (5S,6R,15S)-trihydroxy-(7E,9E,11Z)-eicosatrienoate + NAD(+)</text>
        <dbReference type="Rhea" id="RHEA:41596"/>
        <dbReference type="ChEBI" id="CHEBI:15378"/>
        <dbReference type="ChEBI" id="CHEBI:57540"/>
        <dbReference type="ChEBI" id="CHEBI:57945"/>
        <dbReference type="ChEBI" id="CHEBI:78325"/>
        <dbReference type="ChEBI" id="CHEBI:78329"/>
    </reaction>
    <physiologicalReaction direction="left-to-right" evidence="12">
        <dbReference type="Rhea" id="RHEA:41597"/>
    </physiologicalReaction>
</comment>
<gene>
    <name evidence="23" type="ORF">C0Q70_20783</name>
</gene>
<comment type="catalytic activity">
    <reaction evidence="9">
        <text>prostaglandin E1 + NAD(+) = 15-oxoprostaglandin E1 + NADH + H(+)</text>
        <dbReference type="Rhea" id="RHEA:16477"/>
        <dbReference type="ChEBI" id="CHEBI:15378"/>
        <dbReference type="ChEBI" id="CHEBI:57397"/>
        <dbReference type="ChEBI" id="CHEBI:57401"/>
        <dbReference type="ChEBI" id="CHEBI:57540"/>
        <dbReference type="ChEBI" id="CHEBI:57945"/>
    </reaction>
    <physiologicalReaction direction="left-to-right" evidence="9">
        <dbReference type="Rhea" id="RHEA:16478"/>
    </physiologicalReaction>
</comment>
<comment type="catalytic activity">
    <reaction evidence="14">
        <text>resolvin D1 + NAD(+) = 17-oxoresolvin D1 + NADH + H(+)</text>
        <dbReference type="Rhea" id="RHEA:50128"/>
        <dbReference type="ChEBI" id="CHEBI:15378"/>
        <dbReference type="ChEBI" id="CHEBI:57540"/>
        <dbReference type="ChEBI" id="CHEBI:57945"/>
        <dbReference type="ChEBI" id="CHEBI:132079"/>
        <dbReference type="ChEBI" id="CHEBI:132081"/>
    </reaction>
    <physiologicalReaction direction="left-to-right" evidence="14">
        <dbReference type="Rhea" id="RHEA:50129"/>
    </physiologicalReaction>
</comment>
<comment type="catalytic activity">
    <reaction evidence="15">
        <text>resolvin D2 + NAD(+) = 7-oxoresolvin D2 + NADH + H(+)</text>
        <dbReference type="Rhea" id="RHEA:53584"/>
        <dbReference type="ChEBI" id="CHEBI:15378"/>
        <dbReference type="ChEBI" id="CHEBI:57540"/>
        <dbReference type="ChEBI" id="CHEBI:57945"/>
        <dbReference type="ChEBI" id="CHEBI:133367"/>
        <dbReference type="ChEBI" id="CHEBI:137497"/>
    </reaction>
    <physiologicalReaction direction="left-to-right" evidence="15">
        <dbReference type="Rhea" id="RHEA:53585"/>
    </physiologicalReaction>
</comment>
<dbReference type="InterPro" id="IPR036291">
    <property type="entry name" value="NAD(P)-bd_dom_sf"/>
</dbReference>
<evidence type="ECO:0000256" key="20">
    <source>
        <dbReference type="ARBA" id="ARBA00049151"/>
    </source>
</evidence>
<dbReference type="SUPFAM" id="SSF51735">
    <property type="entry name" value="NAD(P)-binding Rossmann-fold domains"/>
    <property type="match status" value="1"/>
</dbReference>
<dbReference type="PRINTS" id="PR00081">
    <property type="entry name" value="GDHRDH"/>
</dbReference>
<evidence type="ECO:0000256" key="6">
    <source>
        <dbReference type="ARBA" id="ARBA00041812"/>
    </source>
</evidence>
<dbReference type="Gene3D" id="3.40.50.720">
    <property type="entry name" value="NAD(P)-binding Rossmann-like Domain"/>
    <property type="match status" value="1"/>
</dbReference>
<evidence type="ECO:0000256" key="1">
    <source>
        <dbReference type="ARBA" id="ARBA00006484"/>
    </source>
</evidence>
<evidence type="ECO:0000256" key="21">
    <source>
        <dbReference type="ARBA" id="ARBA00049188"/>
    </source>
</evidence>
<comment type="catalytic activity">
    <reaction evidence="18">
        <text>prostaglandin E2 + NAD(+) = 15-oxoprostaglandin E2 + NADH + H(+)</text>
        <dbReference type="Rhea" id="RHEA:11876"/>
        <dbReference type="ChEBI" id="CHEBI:15378"/>
        <dbReference type="ChEBI" id="CHEBI:57400"/>
        <dbReference type="ChEBI" id="CHEBI:57540"/>
        <dbReference type="ChEBI" id="CHEBI:57945"/>
        <dbReference type="ChEBI" id="CHEBI:606564"/>
        <dbReference type="EC" id="1.1.1.141"/>
    </reaction>
    <physiologicalReaction direction="left-to-right" evidence="18">
        <dbReference type="Rhea" id="RHEA:11877"/>
    </physiologicalReaction>
</comment>
<comment type="catalytic activity">
    <reaction evidence="10">
        <text>resolvin D1 + NAD(+) = 8-oxoresolvin D1 + NADH + H(+)</text>
        <dbReference type="Rhea" id="RHEA:50124"/>
        <dbReference type="ChEBI" id="CHEBI:15378"/>
        <dbReference type="ChEBI" id="CHEBI:57540"/>
        <dbReference type="ChEBI" id="CHEBI:57945"/>
        <dbReference type="ChEBI" id="CHEBI:132079"/>
        <dbReference type="ChEBI" id="CHEBI:132080"/>
    </reaction>
    <physiologicalReaction direction="left-to-right" evidence="10">
        <dbReference type="Rhea" id="RHEA:50125"/>
    </physiologicalReaction>
</comment>
<evidence type="ECO:0000256" key="9">
    <source>
        <dbReference type="ARBA" id="ARBA00047325"/>
    </source>
</evidence>
<dbReference type="Pfam" id="PF00106">
    <property type="entry name" value="adh_short"/>
    <property type="match status" value="1"/>
</dbReference>
<dbReference type="STRING" id="400727.A0A2T7NGK2"/>
<dbReference type="EC" id="1.1.1.141" evidence="3"/>
<evidence type="ECO:0000256" key="16">
    <source>
        <dbReference type="ARBA" id="ARBA00048535"/>
    </source>
</evidence>
<evidence type="ECO:0000256" key="11">
    <source>
        <dbReference type="ARBA" id="ARBA00048008"/>
    </source>
</evidence>
<dbReference type="PRINTS" id="PR00080">
    <property type="entry name" value="SDRFAMILY"/>
</dbReference>
<dbReference type="GO" id="GO:0005737">
    <property type="term" value="C:cytoplasm"/>
    <property type="evidence" value="ECO:0007669"/>
    <property type="project" value="TreeGrafter"/>
</dbReference>
<dbReference type="PANTHER" id="PTHR44229:SF4">
    <property type="entry name" value="15-HYDROXYPROSTAGLANDIN DEHYDROGENASE [NAD(+)]"/>
    <property type="match status" value="1"/>
</dbReference>
<sequence length="424" mass="46974">MPLVAQRAVPGSCMFRLNGPEYCMRAREREREWKEHEPYTESKQIPQWLEHWSPDLKKEIKRQLFDLGKFCCANRVSNQSCQQPQRHIECRSMQCKCRPACDDCTLHARRVPRCWLCREACLPASTLATVVQPPITRGTPAASSQRSLNCVATAMNVSGKGAFVTGGARGLGRGIVEILLSRGAKVFFCDISESNGRATEQELQKVYGASHVTFSQCDVTNSSQLKDVFEQAVSKLGAVEICVNNAGIMDERVWETMLDINTRATIRGCQLAFDHMDKTRGGKGGVIVNMVSIAGLFSEHFFPVYVATKHAVLGFTLSWAACMEDGKQGVSWACLCPDGCDTDLRRNLQEGQINDIPLQQPQQTSAQTYSYPHSPGEVADALMMLVENKDSNGAILQVSKTRGAVYRKRMIVDADGASNPFFCD</sequence>
<accession>A0A2T7NGK2</accession>
<comment type="catalytic activity">
    <reaction evidence="11">
        <text>14-hydroxy-(4Z,7Z,10Z,12E,16Z,19Z)-docosahexaenoate + NAD(+) = 14-oxo-(4Z,7Z,10Z,12E,16Z,19Z)-docosahexaenoate + NADH + H(+)</text>
        <dbReference type="Rhea" id="RHEA:48952"/>
        <dbReference type="ChEBI" id="CHEBI:15378"/>
        <dbReference type="ChEBI" id="CHEBI:57540"/>
        <dbReference type="ChEBI" id="CHEBI:57945"/>
        <dbReference type="ChEBI" id="CHEBI:90866"/>
        <dbReference type="ChEBI" id="CHEBI:90867"/>
    </reaction>
    <physiologicalReaction direction="left-to-right" evidence="11">
        <dbReference type="Rhea" id="RHEA:48953"/>
    </physiologicalReaction>
</comment>
<evidence type="ECO:0000256" key="4">
    <source>
        <dbReference type="ARBA" id="ARBA00039060"/>
    </source>
</evidence>
<evidence type="ECO:0000256" key="14">
    <source>
        <dbReference type="ARBA" id="ARBA00048170"/>
    </source>
</evidence>
<dbReference type="PROSITE" id="PS00061">
    <property type="entry name" value="ADH_SHORT"/>
    <property type="match status" value="1"/>
</dbReference>
<evidence type="ECO:0000256" key="12">
    <source>
        <dbReference type="ARBA" id="ARBA00048140"/>
    </source>
</evidence>
<evidence type="ECO:0000256" key="8">
    <source>
        <dbReference type="ARBA" id="ARBA00045705"/>
    </source>
</evidence>
<dbReference type="GO" id="GO:0016404">
    <property type="term" value="F:15-hydroxyprostaglandin dehydrogenase (NAD+) activity"/>
    <property type="evidence" value="ECO:0007669"/>
    <property type="project" value="UniProtKB-EC"/>
</dbReference>
<dbReference type="OrthoDB" id="37659at2759"/>
<keyword evidence="24" id="KW-1185">Reference proteome</keyword>
<dbReference type="InterPro" id="IPR002347">
    <property type="entry name" value="SDR_fam"/>
</dbReference>
<reference evidence="23 24" key="1">
    <citation type="submission" date="2018-04" db="EMBL/GenBank/DDBJ databases">
        <title>The genome of golden apple snail Pomacea canaliculata provides insight into stress tolerance and invasive adaptation.</title>
        <authorList>
            <person name="Liu C."/>
            <person name="Liu B."/>
            <person name="Ren Y."/>
            <person name="Zhang Y."/>
            <person name="Wang H."/>
            <person name="Li S."/>
            <person name="Jiang F."/>
            <person name="Yin L."/>
            <person name="Zhang G."/>
            <person name="Qian W."/>
            <person name="Fan W."/>
        </authorList>
    </citation>
    <scope>NUCLEOTIDE SEQUENCE [LARGE SCALE GENOMIC DNA]</scope>
    <source>
        <strain evidence="23">SZHN2017</strain>
        <tissue evidence="23">Muscle</tissue>
    </source>
</reference>
<evidence type="ECO:0000256" key="19">
    <source>
        <dbReference type="ARBA" id="ARBA00048921"/>
    </source>
</evidence>
<comment type="catalytic activity">
    <reaction evidence="21">
        <text>resolvin E1 + NAD(+) = 18-oxo-resolvin E1 + NADH + H(+)</text>
        <dbReference type="Rhea" id="RHEA:49244"/>
        <dbReference type="ChEBI" id="CHEBI:15378"/>
        <dbReference type="ChEBI" id="CHEBI:57540"/>
        <dbReference type="ChEBI" id="CHEBI:57945"/>
        <dbReference type="ChEBI" id="CHEBI:91000"/>
        <dbReference type="ChEBI" id="CHEBI:91001"/>
    </reaction>
    <physiologicalReaction direction="left-to-right" evidence="21">
        <dbReference type="Rhea" id="RHEA:49245"/>
    </physiologicalReaction>
</comment>
<comment type="caution">
    <text evidence="23">The sequence shown here is derived from an EMBL/GenBank/DDBJ whole genome shotgun (WGS) entry which is preliminary data.</text>
</comment>
<organism evidence="23 24">
    <name type="scientific">Pomacea canaliculata</name>
    <name type="common">Golden apple snail</name>
    <dbReference type="NCBI Taxonomy" id="400727"/>
    <lineage>
        <taxon>Eukaryota</taxon>
        <taxon>Metazoa</taxon>
        <taxon>Spiralia</taxon>
        <taxon>Lophotrochozoa</taxon>
        <taxon>Mollusca</taxon>
        <taxon>Gastropoda</taxon>
        <taxon>Caenogastropoda</taxon>
        <taxon>Architaenioglossa</taxon>
        <taxon>Ampullarioidea</taxon>
        <taxon>Ampullariidae</taxon>
        <taxon>Pomacea</taxon>
    </lineage>
</organism>
<evidence type="ECO:0000256" key="10">
    <source>
        <dbReference type="ARBA" id="ARBA00047672"/>
    </source>
</evidence>
<evidence type="ECO:0000256" key="22">
    <source>
        <dbReference type="RuleBase" id="RU000363"/>
    </source>
</evidence>
<dbReference type="EC" id="1.1.1.232" evidence="4"/>
<dbReference type="AlphaFoldDB" id="A0A2T7NGK2"/>
<evidence type="ECO:0000313" key="23">
    <source>
        <dbReference type="EMBL" id="PVD20286.1"/>
    </source>
</evidence>
<comment type="catalytic activity">
    <reaction evidence="13">
        <text>(11R)-hydroxy-(5Z,8Z,12E,14Z)-eicosatetraenoate + NAD(+) = 11-oxo-(5Z,8Z,12E,14Z)-eicosatetraenoate + NADH + H(+)</text>
        <dbReference type="Rhea" id="RHEA:48640"/>
        <dbReference type="ChEBI" id="CHEBI:15378"/>
        <dbReference type="ChEBI" id="CHEBI:57540"/>
        <dbReference type="ChEBI" id="CHEBI:57945"/>
        <dbReference type="ChEBI" id="CHEBI:78836"/>
        <dbReference type="ChEBI" id="CHEBI:90697"/>
    </reaction>
    <physiologicalReaction direction="left-to-right" evidence="13">
        <dbReference type="Rhea" id="RHEA:48641"/>
    </physiologicalReaction>
</comment>
<evidence type="ECO:0000256" key="5">
    <source>
        <dbReference type="ARBA" id="ARBA00040276"/>
    </source>
</evidence>
<comment type="catalytic activity">
    <reaction evidence="19">
        <text>resolvin D2 + NAD(+) = 16-oxoresolvin D2 + NADH + H(+)</text>
        <dbReference type="Rhea" id="RHEA:53588"/>
        <dbReference type="ChEBI" id="CHEBI:15378"/>
        <dbReference type="ChEBI" id="CHEBI:57540"/>
        <dbReference type="ChEBI" id="CHEBI:57945"/>
        <dbReference type="ChEBI" id="CHEBI:133367"/>
        <dbReference type="ChEBI" id="CHEBI:137498"/>
    </reaction>
    <physiologicalReaction direction="left-to-right" evidence="19">
        <dbReference type="Rhea" id="RHEA:53589"/>
    </physiologicalReaction>
</comment>
<dbReference type="GO" id="GO:0047034">
    <property type="term" value="F:15-hydroxyicosatetraenoate dehydrogenase activity"/>
    <property type="evidence" value="ECO:0007669"/>
    <property type="project" value="UniProtKB-EC"/>
</dbReference>
<comment type="catalytic activity">
    <reaction evidence="20">
        <text>(15S)-hydroxy-(5Z,8Z,11Z,13E)-eicosatetraenoate + NAD(+) = 15-oxo-(5Z,8Z,11Z,13E)-eicosatetraenoate + NADH + H(+)</text>
        <dbReference type="Rhea" id="RHEA:23260"/>
        <dbReference type="ChEBI" id="CHEBI:15378"/>
        <dbReference type="ChEBI" id="CHEBI:57409"/>
        <dbReference type="ChEBI" id="CHEBI:57410"/>
        <dbReference type="ChEBI" id="CHEBI:57540"/>
        <dbReference type="ChEBI" id="CHEBI:57945"/>
        <dbReference type="EC" id="1.1.1.232"/>
    </reaction>
    <physiologicalReaction direction="left-to-right" evidence="20">
        <dbReference type="Rhea" id="RHEA:23261"/>
    </physiologicalReaction>
</comment>
<comment type="catalytic activity">
    <reaction evidence="17">
        <text>prostaglandin A1 + NAD(+) = 15-oxo-prostaglandin A1 + NADH + H(+)</text>
        <dbReference type="Rhea" id="RHEA:41263"/>
        <dbReference type="ChEBI" id="CHEBI:15378"/>
        <dbReference type="ChEBI" id="CHEBI:57398"/>
        <dbReference type="ChEBI" id="CHEBI:57540"/>
        <dbReference type="ChEBI" id="CHEBI:57945"/>
        <dbReference type="ChEBI" id="CHEBI:85072"/>
    </reaction>
    <physiologicalReaction direction="left-to-right" evidence="17">
        <dbReference type="Rhea" id="RHEA:41264"/>
    </physiologicalReaction>
</comment>
<evidence type="ECO:0000256" key="17">
    <source>
        <dbReference type="ARBA" id="ARBA00048611"/>
    </source>
</evidence>
<dbReference type="EMBL" id="PZQS01000013">
    <property type="protein sequence ID" value="PVD20286.1"/>
    <property type="molecule type" value="Genomic_DNA"/>
</dbReference>
<dbReference type="InterPro" id="IPR020904">
    <property type="entry name" value="Sc_DH/Rdtase_CS"/>
</dbReference>
<dbReference type="PANTHER" id="PTHR44229">
    <property type="entry name" value="15-HYDROXYPROSTAGLANDIN DEHYDROGENASE [NAD(+)]"/>
    <property type="match status" value="1"/>
</dbReference>
<comment type="similarity">
    <text evidence="1 22">Belongs to the short-chain dehydrogenases/reductases (SDR) family.</text>
</comment>
<evidence type="ECO:0000256" key="15">
    <source>
        <dbReference type="ARBA" id="ARBA00048393"/>
    </source>
</evidence>
<protein>
    <recommendedName>
        <fullName evidence="5">15-hydroxyprostaglandin dehydrogenase [NAD(+)]</fullName>
        <ecNumber evidence="3">1.1.1.141</ecNumber>
        <ecNumber evidence="4">1.1.1.232</ecNumber>
    </recommendedName>
    <alternativeName>
        <fullName evidence="7">Eicosanoid/docosanoid dehydrogenase [NAD(+)]</fullName>
    </alternativeName>
    <alternativeName>
        <fullName evidence="6">Prostaglandin dehydrogenase 1</fullName>
    </alternativeName>
</protein>
<name>A0A2T7NGK2_POMCA</name>
<evidence type="ECO:0000256" key="2">
    <source>
        <dbReference type="ARBA" id="ARBA00023002"/>
    </source>
</evidence>
<evidence type="ECO:0000313" key="24">
    <source>
        <dbReference type="Proteomes" id="UP000245119"/>
    </source>
</evidence>
<comment type="catalytic activity">
    <reaction evidence="16">
        <text>lipoxin A4 + NAD(+) = 15-oxo-(5S,6R)-dihydroxy-(7E,9E,11Z,13E)-eicosatetraenoate + NADH + H(+)</text>
        <dbReference type="Rhea" id="RHEA:41572"/>
        <dbReference type="ChEBI" id="CHEBI:15378"/>
        <dbReference type="ChEBI" id="CHEBI:57540"/>
        <dbReference type="ChEBI" id="CHEBI:57945"/>
        <dbReference type="ChEBI" id="CHEBI:67026"/>
        <dbReference type="ChEBI" id="CHEBI:78311"/>
    </reaction>
    <physiologicalReaction direction="left-to-right" evidence="16">
        <dbReference type="Rhea" id="RHEA:41573"/>
    </physiologicalReaction>
</comment>
<evidence type="ECO:0000256" key="13">
    <source>
        <dbReference type="ARBA" id="ARBA00048144"/>
    </source>
</evidence>
<dbReference type="Proteomes" id="UP000245119">
    <property type="component" value="Linkage Group LG13"/>
</dbReference>
<evidence type="ECO:0000256" key="18">
    <source>
        <dbReference type="ARBA" id="ARBA00048739"/>
    </source>
</evidence>
<comment type="function">
    <text evidence="8">Catalyzes the NAD-dependent dehydrogenation (oxidation) of a broad array of hydroxylated polyunsaturated fatty acids (mainly eicosanoids and docosanoids, including prostaglandins, lipoxins and resolvins), yielding their corresponding keto (oxo) metabolites. Decreases the levels of the pro-proliferative prostaglandins such as prostaglandin E2 (whose activity is increased in cancer because of an increase in the expression of cyclooxygenase 2) and generates oxo-fatty acid products that can profoundly influence cell function by abrogating pro-inflammatory cytokine expression. Converts resolvins E1, D1 and D2 to their oxo products, which represents a mode of resolvin inactivation. Resolvin E1 plays important roles during the resolution phase of acute inflammation, while resolvins D1 and D2 have a unique role in obesity-induced adipose inflammation.</text>
</comment>
<keyword evidence="2" id="KW-0560">Oxidoreductase</keyword>
<proteinExistence type="inferred from homology"/>